<proteinExistence type="predicted"/>
<reference evidence="1" key="1">
    <citation type="submission" date="2022-07" db="EMBL/GenBank/DDBJ databases">
        <authorList>
            <person name="Macas J."/>
            <person name="Novak P."/>
            <person name="Neumann P."/>
        </authorList>
    </citation>
    <scope>NUCLEOTIDE SEQUENCE</scope>
</reference>
<evidence type="ECO:0000313" key="1">
    <source>
        <dbReference type="EMBL" id="CAH9139688.1"/>
    </source>
</evidence>
<dbReference type="PANTHER" id="PTHR43506">
    <property type="entry name" value="BIOTIN/LIPOATE A/B PROTEIN LIGASE FAMILY"/>
    <property type="match status" value="1"/>
</dbReference>
<keyword evidence="2" id="KW-1185">Reference proteome</keyword>
<protein>
    <submittedName>
        <fullName evidence="1">Uncharacterized protein</fullName>
    </submittedName>
</protein>
<accession>A0AAV0FWT6</accession>
<name>A0AAV0FWT6_9ASTE</name>
<gene>
    <name evidence="1" type="ORF">CEPIT_LOCUS37777</name>
</gene>
<dbReference type="PANTHER" id="PTHR43506:SF1">
    <property type="entry name" value="BPL_LPL CATALYTIC DOMAIN-CONTAINING PROTEIN"/>
    <property type="match status" value="1"/>
</dbReference>
<sequence length="54" mass="6587">MAYLKLPKRVPDYRQARGHLDFICSMKEFMSRLEFIGRTIDAARNYFYVRRLEL</sequence>
<organism evidence="1 2">
    <name type="scientific">Cuscuta epithymum</name>
    <dbReference type="NCBI Taxonomy" id="186058"/>
    <lineage>
        <taxon>Eukaryota</taxon>
        <taxon>Viridiplantae</taxon>
        <taxon>Streptophyta</taxon>
        <taxon>Embryophyta</taxon>
        <taxon>Tracheophyta</taxon>
        <taxon>Spermatophyta</taxon>
        <taxon>Magnoliopsida</taxon>
        <taxon>eudicotyledons</taxon>
        <taxon>Gunneridae</taxon>
        <taxon>Pentapetalae</taxon>
        <taxon>asterids</taxon>
        <taxon>lamiids</taxon>
        <taxon>Solanales</taxon>
        <taxon>Convolvulaceae</taxon>
        <taxon>Cuscuteae</taxon>
        <taxon>Cuscuta</taxon>
        <taxon>Cuscuta subgen. Cuscuta</taxon>
    </lineage>
</organism>
<dbReference type="Proteomes" id="UP001152523">
    <property type="component" value="Unassembled WGS sequence"/>
</dbReference>
<dbReference type="InterPro" id="IPR053264">
    <property type="entry name" value="Lipoate-ligase_2_inactive"/>
</dbReference>
<dbReference type="EMBL" id="CAMAPF010001018">
    <property type="protein sequence ID" value="CAH9139688.1"/>
    <property type="molecule type" value="Genomic_DNA"/>
</dbReference>
<evidence type="ECO:0000313" key="2">
    <source>
        <dbReference type="Proteomes" id="UP001152523"/>
    </source>
</evidence>
<dbReference type="AlphaFoldDB" id="A0AAV0FWT6"/>
<comment type="caution">
    <text evidence="1">The sequence shown here is derived from an EMBL/GenBank/DDBJ whole genome shotgun (WGS) entry which is preliminary data.</text>
</comment>